<dbReference type="Gene3D" id="1.10.1240.100">
    <property type="match status" value="1"/>
</dbReference>
<evidence type="ECO:0000259" key="12">
    <source>
        <dbReference type="PROSITE" id="PS52004"/>
    </source>
</evidence>
<dbReference type="InterPro" id="IPR016039">
    <property type="entry name" value="Thiolase-like"/>
</dbReference>
<keyword evidence="8" id="KW-0521">NADP</keyword>
<dbReference type="GO" id="GO:0006633">
    <property type="term" value="P:fatty acid biosynthetic process"/>
    <property type="evidence" value="ECO:0007669"/>
    <property type="project" value="InterPro"/>
</dbReference>
<comment type="pathway">
    <text evidence="3">Antibiotic biosynthesis; bacillaene biosynthesis.</text>
</comment>
<dbReference type="PROSITE" id="PS52004">
    <property type="entry name" value="KS3_2"/>
    <property type="match status" value="2"/>
</dbReference>
<feature type="domain" description="Ketosynthase family 3 (KS3)" evidence="12">
    <location>
        <begin position="1650"/>
        <end position="2082"/>
    </location>
</feature>
<dbReference type="PROSITE" id="PS50075">
    <property type="entry name" value="CARRIER"/>
    <property type="match status" value="2"/>
</dbReference>
<dbReference type="CDD" id="cd00833">
    <property type="entry name" value="PKS"/>
    <property type="match status" value="2"/>
</dbReference>
<dbReference type="PANTHER" id="PTHR43775">
    <property type="entry name" value="FATTY ACID SYNTHASE"/>
    <property type="match status" value="1"/>
</dbReference>
<dbReference type="InterPro" id="IPR014031">
    <property type="entry name" value="Ketoacyl_synth_C"/>
</dbReference>
<evidence type="ECO:0000256" key="2">
    <source>
        <dbReference type="ARBA" id="ARBA00003299"/>
    </source>
</evidence>
<dbReference type="CDD" id="cd08953">
    <property type="entry name" value="KR_2_SDR_x"/>
    <property type="match status" value="1"/>
</dbReference>
<dbReference type="GO" id="GO:0031177">
    <property type="term" value="F:phosphopantetheine binding"/>
    <property type="evidence" value="ECO:0007669"/>
    <property type="project" value="InterPro"/>
</dbReference>
<reference evidence="14 16" key="1">
    <citation type="submission" date="2016-10" db="EMBL/GenBank/DDBJ databases">
        <title>Complete Genome Sequence of Acetogen Clostridium formicoaceticum ATCC 27076.</title>
        <authorList>
            <person name="Bao T."/>
            <person name="Cheng C."/>
            <person name="Zhao J."/>
            <person name="Yang S.-T."/>
            <person name="Wang J."/>
            <person name="Wang M."/>
        </authorList>
    </citation>
    <scope>NUCLEOTIDE SEQUENCE [LARGE SCALE GENOMIC DNA]</scope>
    <source>
        <strain evidence="14 16">ATCC 27076</strain>
    </source>
</reference>
<dbReference type="GO" id="GO:0071770">
    <property type="term" value="P:DIM/DIP cell wall layer assembly"/>
    <property type="evidence" value="ECO:0007669"/>
    <property type="project" value="TreeGrafter"/>
</dbReference>
<dbReference type="InterPro" id="IPR049552">
    <property type="entry name" value="PKS_DH_N"/>
</dbReference>
<dbReference type="Gene3D" id="3.40.50.720">
    <property type="entry name" value="NAD(P)-binding Rossmann-like Domain"/>
    <property type="match status" value="1"/>
</dbReference>
<dbReference type="Gene3D" id="1.10.1200.10">
    <property type="entry name" value="ACP-like"/>
    <property type="match status" value="1"/>
</dbReference>
<evidence type="ECO:0000256" key="9">
    <source>
        <dbReference type="ARBA" id="ARBA00023268"/>
    </source>
</evidence>
<dbReference type="SMART" id="SM00826">
    <property type="entry name" value="PKS_DH"/>
    <property type="match status" value="1"/>
</dbReference>
<dbReference type="PANTHER" id="PTHR43775:SF37">
    <property type="entry name" value="SI:DKEY-61P9.11"/>
    <property type="match status" value="1"/>
</dbReference>
<dbReference type="InterPro" id="IPR020806">
    <property type="entry name" value="PKS_PP-bd"/>
</dbReference>
<dbReference type="Pfam" id="PF02801">
    <property type="entry name" value="Ketoacyl-synt_C"/>
    <property type="match status" value="2"/>
</dbReference>
<keyword evidence="7" id="KW-0677">Repeat</keyword>
<dbReference type="InterPro" id="IPR049900">
    <property type="entry name" value="PKS_mFAS_DH"/>
</dbReference>
<dbReference type="SUPFAM" id="SSF53901">
    <property type="entry name" value="Thiolase-like"/>
    <property type="match status" value="2"/>
</dbReference>
<keyword evidence="9" id="KW-0511">Multifunctional enzyme</keyword>
<dbReference type="PROSITE" id="PS52019">
    <property type="entry name" value="PKS_MFAS_DH"/>
    <property type="match status" value="1"/>
</dbReference>
<dbReference type="InterPro" id="IPR057326">
    <property type="entry name" value="KR_dom"/>
</dbReference>
<dbReference type="FunFam" id="3.40.47.10:FF:000019">
    <property type="entry name" value="Polyketide synthase type I"/>
    <property type="match status" value="2"/>
</dbReference>
<evidence type="ECO:0000256" key="8">
    <source>
        <dbReference type="ARBA" id="ARBA00022857"/>
    </source>
</evidence>
<dbReference type="PROSITE" id="PS00012">
    <property type="entry name" value="PHOSPHOPANTETHEINE"/>
    <property type="match status" value="1"/>
</dbReference>
<dbReference type="SMART" id="SM00825">
    <property type="entry name" value="PKS_KS"/>
    <property type="match status" value="2"/>
</dbReference>
<dbReference type="InterPro" id="IPR036736">
    <property type="entry name" value="ACP-like_sf"/>
</dbReference>
<evidence type="ECO:0000256" key="1">
    <source>
        <dbReference type="ARBA" id="ARBA00001957"/>
    </source>
</evidence>
<evidence type="ECO:0000256" key="4">
    <source>
        <dbReference type="ARBA" id="ARBA00022450"/>
    </source>
</evidence>
<dbReference type="Pfam" id="PF21089">
    <property type="entry name" value="PKS_DH_N"/>
    <property type="match status" value="1"/>
</dbReference>
<dbReference type="InterPro" id="IPR020841">
    <property type="entry name" value="PKS_Beta-ketoAc_synthase_dom"/>
</dbReference>
<dbReference type="PROSITE" id="PS00606">
    <property type="entry name" value="KS3_1"/>
    <property type="match status" value="1"/>
</dbReference>
<feature type="region of interest" description="N-terminal hotdog fold" evidence="10">
    <location>
        <begin position="764"/>
        <end position="891"/>
    </location>
</feature>
<dbReference type="Proteomes" id="UP000192478">
    <property type="component" value="Chromosome"/>
</dbReference>
<dbReference type="GO" id="GO:0005737">
    <property type="term" value="C:cytoplasm"/>
    <property type="evidence" value="ECO:0007669"/>
    <property type="project" value="TreeGrafter"/>
</dbReference>
<dbReference type="InterPro" id="IPR036291">
    <property type="entry name" value="NAD(P)-bd_dom_sf"/>
</dbReference>
<evidence type="ECO:0000256" key="3">
    <source>
        <dbReference type="ARBA" id="ARBA00004789"/>
    </source>
</evidence>
<feature type="domain" description="Carrier" evidence="11">
    <location>
        <begin position="15"/>
        <end position="90"/>
    </location>
</feature>
<keyword evidence="16" id="KW-1185">Reference proteome</keyword>
<evidence type="ECO:0000259" key="11">
    <source>
        <dbReference type="PROSITE" id="PS50075"/>
    </source>
</evidence>
<keyword evidence="4" id="KW-0596">Phosphopantetheine</keyword>
<dbReference type="InterPro" id="IPR013968">
    <property type="entry name" value="PKS_KR"/>
</dbReference>
<evidence type="ECO:0000313" key="15">
    <source>
        <dbReference type="EMBL" id="ARE86638.1"/>
    </source>
</evidence>
<dbReference type="InterPro" id="IPR014030">
    <property type="entry name" value="Ketoacyl_synth_N"/>
</dbReference>
<dbReference type="GO" id="GO:0004312">
    <property type="term" value="F:fatty acid synthase activity"/>
    <property type="evidence" value="ECO:0007669"/>
    <property type="project" value="TreeGrafter"/>
</dbReference>
<dbReference type="SUPFAM" id="SSF51735">
    <property type="entry name" value="NAD(P)-binding Rossmann-fold domains"/>
    <property type="match status" value="1"/>
</dbReference>
<dbReference type="Pfam" id="PF22621">
    <property type="entry name" value="CurL-like_PKS_C"/>
    <property type="match status" value="1"/>
</dbReference>
<gene>
    <name evidence="15" type="primary">pksL</name>
    <name evidence="14" type="ORF">BJL90_10285</name>
    <name evidence="15" type="ORF">CLFO_09640</name>
</gene>
<keyword evidence="6" id="KW-0808">Transferase</keyword>
<dbReference type="KEGG" id="cfm:BJL90_10285"/>
<dbReference type="GO" id="GO:0004315">
    <property type="term" value="F:3-oxoacyl-[acyl-carrier-protein] synthase activity"/>
    <property type="evidence" value="ECO:0007669"/>
    <property type="project" value="InterPro"/>
</dbReference>
<feature type="active site" description="Proton acceptor; for dehydratase activity" evidence="10">
    <location>
        <position position="793"/>
    </location>
</feature>
<dbReference type="Pfam" id="PF00550">
    <property type="entry name" value="PP-binding"/>
    <property type="match status" value="2"/>
</dbReference>
<evidence type="ECO:0000256" key="7">
    <source>
        <dbReference type="ARBA" id="ARBA00022737"/>
    </source>
</evidence>
<feature type="domain" description="PKS/mFAS DH" evidence="13">
    <location>
        <begin position="764"/>
        <end position="1058"/>
    </location>
</feature>
<organism evidence="15 17">
    <name type="scientific">Clostridium formicaceticum</name>
    <dbReference type="NCBI Taxonomy" id="1497"/>
    <lineage>
        <taxon>Bacteria</taxon>
        <taxon>Bacillati</taxon>
        <taxon>Bacillota</taxon>
        <taxon>Clostridia</taxon>
        <taxon>Eubacteriales</taxon>
        <taxon>Clostridiaceae</taxon>
        <taxon>Clostridium</taxon>
    </lineage>
</organism>
<dbReference type="InterPro" id="IPR020807">
    <property type="entry name" value="PKS_DH"/>
</dbReference>
<dbReference type="InterPro" id="IPR049551">
    <property type="entry name" value="PKS_DH_C"/>
</dbReference>
<evidence type="ECO:0000256" key="10">
    <source>
        <dbReference type="PROSITE-ProRule" id="PRU01363"/>
    </source>
</evidence>
<feature type="region of interest" description="C-terminal hotdog fold" evidence="10">
    <location>
        <begin position="905"/>
        <end position="1058"/>
    </location>
</feature>
<feature type="active site" description="Proton donor; for dehydratase activity" evidence="10">
    <location>
        <position position="967"/>
    </location>
</feature>
<feature type="domain" description="Carrier" evidence="11">
    <location>
        <begin position="1519"/>
        <end position="1592"/>
    </location>
</feature>
<dbReference type="GO" id="GO:0005886">
    <property type="term" value="C:plasma membrane"/>
    <property type="evidence" value="ECO:0007669"/>
    <property type="project" value="TreeGrafter"/>
</dbReference>
<dbReference type="InterPro" id="IPR009081">
    <property type="entry name" value="PP-bd_ACP"/>
</dbReference>
<dbReference type="EMBL" id="CP020559">
    <property type="protein sequence ID" value="ARE86638.1"/>
    <property type="molecule type" value="Genomic_DNA"/>
</dbReference>
<dbReference type="SUPFAM" id="SSF47336">
    <property type="entry name" value="ACP-like"/>
    <property type="match status" value="2"/>
</dbReference>
<dbReference type="InterPro" id="IPR018201">
    <property type="entry name" value="Ketoacyl_synth_AS"/>
</dbReference>
<dbReference type="RefSeq" id="WP_070967464.1">
    <property type="nucleotide sequence ID" value="NZ_CP017603.1"/>
</dbReference>
<dbReference type="Gene3D" id="3.40.47.10">
    <property type="match status" value="2"/>
</dbReference>
<comment type="function">
    <text evidence="2">Involved in some intermediate steps for the synthesis of the antibiotic polyketide bacillaene which is involved in secondary metabolism.</text>
</comment>
<evidence type="ECO:0000313" key="14">
    <source>
        <dbReference type="EMBL" id="AOY76254.1"/>
    </source>
</evidence>
<proteinExistence type="predicted"/>
<sequence length="2110" mass="236174">MSEGKYLKRTAEGIMPIKDFIIKSLTSILGKTVVDDLTLERPLMEIGLNSANLLELNELIYSEYKIQFEPTFFLECNTGARIISCLQEQIDLREENSSVKTEKIIDSKQNVHKENDKKHVAESVINNAPIYQEDIAIIGMACRFPGSQNYEEFWENLKLGRSNIQEIPPERWDWKAYWGDPQNEINKSNSKWGGFIKDIDAFDSGFFSISPREAEAMDPQQRIMLELSWSCFEDAGICPSHLSGEKIGVFTGVFNFDYKELQEKAFRTIETYHSTGTASAVIANRISHFFNFKGPSFPIDTACSSSLNAIHLAIQSLHLGESSMALAGGICLLLTPTRHISFSKTGMLSPTGSCKTFDESADGYVRSEGAGLVLLKPLRKAIEDGDSIYGILKGSAVNHNGKTHTLTYPNLETQAEVIIDACKKAGVAPESISCIEAHGTGTPKGDPMEFQGLLKAFQFLALQADQALKKNYCALGSVKTNIGHLESAAGIAGVIKVLLSMKYKQLPGLQNFKQLNHRISIQDSPFYIVNQLQEWKPLEGENNQALPRRAGVSSFGFGGTNAHVVLEEAPIITRQVNKKLPCYLICLSAKTEEALRQKEQDLRLWLEKEGQKNNLADISATLLLGREHFDIRAAYVVGNLQEFQEKLKEAMDKGQTEGYFRENNTKKEKQEQHLFQQLSQMILNEMRLKKKMDKSEYVNKLMTLAALYVKGYDLDWKVLFPDRKFQRISLPTYPFARERYWVTEIDTKSDCGTKATSIITASIHPLLHQNTSDFYQQRFTSNFTGQEFFLADHMVKGQRVLPGVAYLEMVRVAVEQSMGALDEEQIRILLKNIVWIQPMIVEEQSVKLHMGLSLEDTGEIAFEIYTESETAAGVESVVHSRGSAMLSPAVEALTLDLSALQAQCSQNTLSSSQCYETFRMIGLEYGPGHQGIEEIYVGSDQALAKLSLPSSVSDTKEQFVLHPSLMDAAVQASLILIMRTDDTSDKATFGPILPFALQELEILGNCTDTMWTLIRYSDGSKARDKVQKLDIDMCDEQGRICVRMKGFSTRGLEGEVDTVGSSITTGTLMLHPYWKEQTVSKEVQILDYAEHLVMLCEPVEVTRESIENHIGGVRCLTLQSEEVGIEERFQTYTIEAFEEIQSILKNKPTGKVLVQIVISTQEEQQLFSGLCGLLKTAQLENPKLIGQLIEIEPDEDLEGIIEKLQENSRNPMNNHVRYQEGKRHVTDWRKMKISQEIVDIPWKDGGVYLITGGAGGLGLIFAEEILQKVKDVTLILTGRSPLKEDKQARIKKLERLGVRIEYKQVDVTQKKAVISLIQSIQEDFGSLHGIIHSAGVIRDNFIIKKTKDELQEVLLPKVTGLVNLDQSSKDLSLDFFILFSSTTGSLGNSGQADYAAANAFMDAYAKYRNALVASKQRQGQTLSINWSLWKEGGMHIDAETEKMMQQNTGMIAMQTQTGIRALYQGLESGKEQVMVMEGDLKRLDATFMEQSLGEETVKALSSREENKATLGIAQDLFHEKAINYFKNLLSAVIKLPKHRIEADAPMEKYGIDSIMVMQLTNQLEKTFGSLSKTLFFEYHNIKDLTEYFLENYRKQLTELLGIEGSIETTTNNIKNSTDEIEFIRLTRSSRRSPRFASIPIELNEKKVEENLDIAIIGVSGRYPEARNVQEFWQNLQDGKDCITEIPKERWDNSLYFDENKNKPGKNYSKWGGFLDDVDQFDPLFFNISPREAAIIDPMDRLFLETVWNLLESTGYTRETLQTQYQSKVGVYVGAMYQQYKLFESDNISSLENAISSYSSIANRVSYYFNFQGPSVAVDTMCSSSAIAIHMACESLIKGESQLAIAGGVNLSIHPKKYLGLALIQMLGSHINSRSFSDGDGYLPAEGVGAVLLKPLFKAIKDGDSILAVIKSTAINHGGHTNGFFVPNPNAQAQLVEDNFIKSRIDPRTISYVEAAANGSSLGDPIEISALTKAFHKFTQDKRFCAIGSVKSNIGHAEAASGISQLTKVILQLQHQQLVPSIKANPLNPNINFNNTPFYLQQKLQAWKRPILRINGEEREFPRRATLSSFGAGGSNAHMIIEEYISPQENNIAISNVAEMKEGGESKNDFQ</sequence>
<reference evidence="15 17" key="2">
    <citation type="submission" date="2017-03" db="EMBL/GenBank/DDBJ databases">
        <title>Complete sequence of Clostridium formicaceticum DSM 92.</title>
        <authorList>
            <person name="Poehlein A."/>
            <person name="Karl M."/>
            <person name="Bengelsdorf F.R."/>
            <person name="Duerre P."/>
            <person name="Daniel R."/>
        </authorList>
    </citation>
    <scope>NUCLEOTIDE SEQUENCE [LARGE SCALE GENOMIC DNA]</scope>
    <source>
        <strain evidence="15 17">DSM 92</strain>
    </source>
</reference>
<dbReference type="Proteomes" id="UP000177894">
    <property type="component" value="Chromosome"/>
</dbReference>
<dbReference type="InterPro" id="IPR006162">
    <property type="entry name" value="Ppantetheine_attach_site"/>
</dbReference>
<evidence type="ECO:0000313" key="16">
    <source>
        <dbReference type="Proteomes" id="UP000177894"/>
    </source>
</evidence>
<name>A0AAC9WFD3_9CLOT</name>
<dbReference type="SMART" id="SM00822">
    <property type="entry name" value="PKS_KR"/>
    <property type="match status" value="1"/>
</dbReference>
<feature type="domain" description="Ketosynthase family 3 (KS3)" evidence="12">
    <location>
        <begin position="132"/>
        <end position="568"/>
    </location>
</feature>
<dbReference type="InterPro" id="IPR050091">
    <property type="entry name" value="PKS_NRPS_Biosynth_Enz"/>
</dbReference>
<dbReference type="SMART" id="SM00823">
    <property type="entry name" value="PKS_PP"/>
    <property type="match status" value="1"/>
</dbReference>
<dbReference type="Pfam" id="PF14765">
    <property type="entry name" value="PS-DH"/>
    <property type="match status" value="1"/>
</dbReference>
<evidence type="ECO:0000313" key="17">
    <source>
        <dbReference type="Proteomes" id="UP000192478"/>
    </source>
</evidence>
<accession>A0AAC9WFD3</accession>
<dbReference type="Gene3D" id="3.10.129.110">
    <property type="entry name" value="Polyketide synthase dehydratase"/>
    <property type="match status" value="1"/>
</dbReference>
<dbReference type="EMBL" id="CP017603">
    <property type="protein sequence ID" value="AOY76254.1"/>
    <property type="molecule type" value="Genomic_DNA"/>
</dbReference>
<protein>
    <submittedName>
        <fullName evidence="15">Polyketide synthase PksL</fullName>
    </submittedName>
</protein>
<comment type="cofactor">
    <cofactor evidence="1">
        <name>pantetheine 4'-phosphate</name>
        <dbReference type="ChEBI" id="CHEBI:47942"/>
    </cofactor>
</comment>
<dbReference type="Pfam" id="PF08659">
    <property type="entry name" value="KR"/>
    <property type="match status" value="1"/>
</dbReference>
<dbReference type="FunFam" id="1.10.1200.10:FF:000019">
    <property type="entry name" value="Phenolpthiocerol synthesis type-I polyketide synthase PPSA"/>
    <property type="match status" value="1"/>
</dbReference>
<evidence type="ECO:0000256" key="6">
    <source>
        <dbReference type="ARBA" id="ARBA00022679"/>
    </source>
</evidence>
<dbReference type="Pfam" id="PF00109">
    <property type="entry name" value="ketoacyl-synt"/>
    <property type="match status" value="2"/>
</dbReference>
<keyword evidence="5" id="KW-0597">Phosphoprotein</keyword>
<evidence type="ECO:0000256" key="5">
    <source>
        <dbReference type="ARBA" id="ARBA00022553"/>
    </source>
</evidence>
<evidence type="ECO:0000259" key="13">
    <source>
        <dbReference type="PROSITE" id="PS52019"/>
    </source>
</evidence>
<dbReference type="InterPro" id="IPR042104">
    <property type="entry name" value="PKS_dehydratase_sf"/>
</dbReference>